<evidence type="ECO:0000256" key="1">
    <source>
        <dbReference type="ARBA" id="ARBA00023015"/>
    </source>
</evidence>
<dbReference type="InterPro" id="IPR002577">
    <property type="entry name" value="HTH_HxlR"/>
</dbReference>
<organism evidence="5 6">
    <name type="scientific">Kitasatospora acidiphila</name>
    <dbReference type="NCBI Taxonomy" id="2567942"/>
    <lineage>
        <taxon>Bacteria</taxon>
        <taxon>Bacillati</taxon>
        <taxon>Actinomycetota</taxon>
        <taxon>Actinomycetes</taxon>
        <taxon>Kitasatosporales</taxon>
        <taxon>Streptomycetaceae</taxon>
        <taxon>Kitasatospora</taxon>
    </lineage>
</organism>
<evidence type="ECO:0000259" key="4">
    <source>
        <dbReference type="PROSITE" id="PS51118"/>
    </source>
</evidence>
<dbReference type="Proteomes" id="UP000319103">
    <property type="component" value="Unassembled WGS sequence"/>
</dbReference>
<evidence type="ECO:0000256" key="2">
    <source>
        <dbReference type="ARBA" id="ARBA00023125"/>
    </source>
</evidence>
<keyword evidence="6" id="KW-1185">Reference proteome</keyword>
<name>A0A540WCA1_9ACTN</name>
<accession>A0A540WCA1</accession>
<evidence type="ECO:0000313" key="5">
    <source>
        <dbReference type="EMBL" id="TQF06588.1"/>
    </source>
</evidence>
<evidence type="ECO:0000313" key="6">
    <source>
        <dbReference type="Proteomes" id="UP000319103"/>
    </source>
</evidence>
<dbReference type="PROSITE" id="PS51118">
    <property type="entry name" value="HTH_HXLR"/>
    <property type="match status" value="1"/>
</dbReference>
<reference evidence="5 6" key="1">
    <citation type="submission" date="2019-06" db="EMBL/GenBank/DDBJ databases">
        <title>Description of Kitasatospora acidophila sp. nov. isolated from pine grove soil, and reclassification of Streptomyces novaecaesareae to Kitasatospora novaeceasareae comb. nov.</title>
        <authorList>
            <person name="Kim M.J."/>
        </authorList>
    </citation>
    <scope>NUCLEOTIDE SEQUENCE [LARGE SCALE GENOMIC DNA]</scope>
    <source>
        <strain evidence="5 6">MMS16-CNU292</strain>
    </source>
</reference>
<dbReference type="RefSeq" id="WP_141637002.1">
    <property type="nucleotide sequence ID" value="NZ_VIGB01000003.1"/>
</dbReference>
<dbReference type="GO" id="GO:0003677">
    <property type="term" value="F:DNA binding"/>
    <property type="evidence" value="ECO:0007669"/>
    <property type="project" value="UniProtKB-KW"/>
</dbReference>
<feature type="domain" description="HTH hxlR-type" evidence="4">
    <location>
        <begin position="26"/>
        <end position="124"/>
    </location>
</feature>
<dbReference type="InterPro" id="IPR036388">
    <property type="entry name" value="WH-like_DNA-bd_sf"/>
</dbReference>
<keyword evidence="2" id="KW-0238">DNA-binding</keyword>
<gene>
    <name evidence="5" type="ORF">E6W39_35850</name>
</gene>
<dbReference type="EMBL" id="VIGB01000003">
    <property type="protein sequence ID" value="TQF06588.1"/>
    <property type="molecule type" value="Genomic_DNA"/>
</dbReference>
<keyword evidence="3" id="KW-0804">Transcription</keyword>
<dbReference type="Gene3D" id="1.10.10.10">
    <property type="entry name" value="Winged helix-like DNA-binding domain superfamily/Winged helix DNA-binding domain"/>
    <property type="match status" value="1"/>
</dbReference>
<sequence length="133" mass="14749">MTEDSTSNSATHIAVPSQVGPDQPLCQLREVLDRVGDKWSVLIMAILGNGPHRYSDLRRAIDGISQRMLTLTLRSLERDGLVTRTVTPTTPPRVDYGLTPVGQTLSKEVGSLINWSEQHREYISVARASYDSE</sequence>
<dbReference type="PANTHER" id="PTHR33204">
    <property type="entry name" value="TRANSCRIPTIONAL REGULATOR, MARR FAMILY"/>
    <property type="match status" value="1"/>
</dbReference>
<dbReference type="AlphaFoldDB" id="A0A540WCA1"/>
<dbReference type="PANTHER" id="PTHR33204:SF39">
    <property type="entry name" value="TRANSCRIPTIONAL REGULATORY PROTEIN"/>
    <property type="match status" value="1"/>
</dbReference>
<protein>
    <submittedName>
        <fullName evidence="5">Helix-turn-helix transcriptional regulator</fullName>
    </submittedName>
</protein>
<proteinExistence type="predicted"/>
<dbReference type="Pfam" id="PF01638">
    <property type="entry name" value="HxlR"/>
    <property type="match status" value="1"/>
</dbReference>
<keyword evidence="1" id="KW-0805">Transcription regulation</keyword>
<dbReference type="InterPro" id="IPR036390">
    <property type="entry name" value="WH_DNA-bd_sf"/>
</dbReference>
<comment type="caution">
    <text evidence="5">The sequence shown here is derived from an EMBL/GenBank/DDBJ whole genome shotgun (WGS) entry which is preliminary data.</text>
</comment>
<dbReference type="SUPFAM" id="SSF46785">
    <property type="entry name" value="Winged helix' DNA-binding domain"/>
    <property type="match status" value="1"/>
</dbReference>
<evidence type="ECO:0000256" key="3">
    <source>
        <dbReference type="ARBA" id="ARBA00023163"/>
    </source>
</evidence>
<dbReference type="OrthoDB" id="370168at2"/>